<reference evidence="3 4" key="1">
    <citation type="submission" date="2021-06" db="EMBL/GenBank/DDBJ databases">
        <authorList>
            <person name="Kallberg Y."/>
            <person name="Tangrot J."/>
            <person name="Rosling A."/>
        </authorList>
    </citation>
    <scope>NUCLEOTIDE SEQUENCE [LARGE SCALE GENOMIC DNA]</scope>
    <source>
        <strain evidence="3 4">120-4 pot B 10/14</strain>
    </source>
</reference>
<feature type="non-terminal residue" evidence="3">
    <location>
        <position position="366"/>
    </location>
</feature>
<keyword evidence="2" id="KW-0812">Transmembrane</keyword>
<dbReference type="EMBL" id="CAJVQB010053144">
    <property type="protein sequence ID" value="CAG8836242.1"/>
    <property type="molecule type" value="Genomic_DNA"/>
</dbReference>
<evidence type="ECO:0000313" key="3">
    <source>
        <dbReference type="EMBL" id="CAG8836242.1"/>
    </source>
</evidence>
<organism evidence="3 4">
    <name type="scientific">Gigaspora margarita</name>
    <dbReference type="NCBI Taxonomy" id="4874"/>
    <lineage>
        <taxon>Eukaryota</taxon>
        <taxon>Fungi</taxon>
        <taxon>Fungi incertae sedis</taxon>
        <taxon>Mucoromycota</taxon>
        <taxon>Glomeromycotina</taxon>
        <taxon>Glomeromycetes</taxon>
        <taxon>Diversisporales</taxon>
        <taxon>Gigasporaceae</taxon>
        <taxon>Gigaspora</taxon>
    </lineage>
</organism>
<evidence type="ECO:0000313" key="4">
    <source>
        <dbReference type="Proteomes" id="UP000789901"/>
    </source>
</evidence>
<keyword evidence="2" id="KW-1133">Transmembrane helix</keyword>
<evidence type="ECO:0000256" key="2">
    <source>
        <dbReference type="SAM" id="Phobius"/>
    </source>
</evidence>
<sequence length="366" mass="41529">MSQSNNSWWHFYVDGCLCSLCIEYCMKYGIQLTKEQHKKMTYRYQGVPDYYLHVSDRSPQIEEIDDTRDVNSLNVQPTQSNLNNQNSHQIIHHTNSQHVQPLQSNINNQTHNKFECLQQIVSQNQVLITMIQNISNITSFLTNSQNTRQPSVPQNNDTILINSQNTRQPSVPQNNDTILTNTPRPSVSQNNVTTISSQESSSKHQINICDSCMKDNFSNQITESSSKYQINICDSCMKTNFSNQTTSVSVSQINNNQIISNQVNNIPESSTSSQDITATQHILNCTTNVNVNSSSWKPGYFIIIFGLTFLVVGIIFYIIKQLSVVSVYEEIEALFFTIKIDLGQFVKILGPTIIGGIMNLIMKHRN</sequence>
<proteinExistence type="predicted"/>
<feature type="region of interest" description="Disordered" evidence="1">
    <location>
        <begin position="164"/>
        <end position="199"/>
    </location>
</feature>
<evidence type="ECO:0000256" key="1">
    <source>
        <dbReference type="SAM" id="MobiDB-lite"/>
    </source>
</evidence>
<feature type="transmembrane region" description="Helical" evidence="2">
    <location>
        <begin position="300"/>
        <end position="319"/>
    </location>
</feature>
<dbReference type="Proteomes" id="UP000789901">
    <property type="component" value="Unassembled WGS sequence"/>
</dbReference>
<gene>
    <name evidence="3" type="ORF">GMARGA_LOCUS32940</name>
</gene>
<keyword evidence="2" id="KW-0472">Membrane</keyword>
<name>A0ABN7WP34_GIGMA</name>
<accession>A0ABN7WP34</accession>
<protein>
    <submittedName>
        <fullName evidence="3">41839_t:CDS:1</fullName>
    </submittedName>
</protein>
<feature type="transmembrane region" description="Helical" evidence="2">
    <location>
        <begin position="344"/>
        <end position="362"/>
    </location>
</feature>
<comment type="caution">
    <text evidence="3">The sequence shown here is derived from an EMBL/GenBank/DDBJ whole genome shotgun (WGS) entry which is preliminary data.</text>
</comment>
<keyword evidence="4" id="KW-1185">Reference proteome</keyword>